<proteinExistence type="predicted"/>
<dbReference type="EMBL" id="BARV01022583">
    <property type="protein sequence ID" value="GAI21688.1"/>
    <property type="molecule type" value="Genomic_DNA"/>
</dbReference>
<dbReference type="AlphaFoldDB" id="X1LRG8"/>
<feature type="non-terminal residue" evidence="1">
    <location>
        <position position="146"/>
    </location>
</feature>
<name>X1LRG8_9ZZZZ</name>
<protein>
    <submittedName>
        <fullName evidence="1">Uncharacterized protein</fullName>
    </submittedName>
</protein>
<gene>
    <name evidence="1" type="ORF">S06H3_37206</name>
</gene>
<comment type="caution">
    <text evidence="1">The sequence shown here is derived from an EMBL/GenBank/DDBJ whole genome shotgun (WGS) entry which is preliminary data.</text>
</comment>
<accession>X1LRG8</accession>
<sequence length="146" mass="14813">MKRKLKGVLGIGLTLVLLASLTIGLAVPAAADPGTLKWSKIALPKVGAAGDYQLIPGTDVGAIAVSPEGEALFAAATSGATPGADSGNAAAWSDEEFHSGSCSAFLTHATDAGKRAWVTFTPPGGITLASFVAAPTSYGFYYWRTL</sequence>
<organism evidence="1">
    <name type="scientific">marine sediment metagenome</name>
    <dbReference type="NCBI Taxonomy" id="412755"/>
    <lineage>
        <taxon>unclassified sequences</taxon>
        <taxon>metagenomes</taxon>
        <taxon>ecological metagenomes</taxon>
    </lineage>
</organism>
<evidence type="ECO:0000313" key="1">
    <source>
        <dbReference type="EMBL" id="GAI21688.1"/>
    </source>
</evidence>
<reference evidence="1" key="1">
    <citation type="journal article" date="2014" name="Front. Microbiol.">
        <title>High frequency of phylogenetically diverse reductive dehalogenase-homologous genes in deep subseafloor sedimentary metagenomes.</title>
        <authorList>
            <person name="Kawai M."/>
            <person name="Futagami T."/>
            <person name="Toyoda A."/>
            <person name="Takaki Y."/>
            <person name="Nishi S."/>
            <person name="Hori S."/>
            <person name="Arai W."/>
            <person name="Tsubouchi T."/>
            <person name="Morono Y."/>
            <person name="Uchiyama I."/>
            <person name="Ito T."/>
            <person name="Fujiyama A."/>
            <person name="Inagaki F."/>
            <person name="Takami H."/>
        </authorList>
    </citation>
    <scope>NUCLEOTIDE SEQUENCE</scope>
    <source>
        <strain evidence="1">Expedition CK06-06</strain>
    </source>
</reference>